<dbReference type="AlphaFoldDB" id="A0A085YXV7"/>
<organism evidence="1 2">
    <name type="scientific">Chryseobacterium luteum</name>
    <dbReference type="NCBI Taxonomy" id="421531"/>
    <lineage>
        <taxon>Bacteria</taxon>
        <taxon>Pseudomonadati</taxon>
        <taxon>Bacteroidota</taxon>
        <taxon>Flavobacteriia</taxon>
        <taxon>Flavobacteriales</taxon>
        <taxon>Weeksellaceae</taxon>
        <taxon>Chryseobacterium group</taxon>
        <taxon>Chryseobacterium</taxon>
    </lineage>
</organism>
<accession>A0A085YXV7</accession>
<comment type="caution">
    <text evidence="1">The sequence shown here is derived from an EMBL/GenBank/DDBJ whole genome shotgun (WGS) entry which is preliminary data.</text>
</comment>
<proteinExistence type="predicted"/>
<protein>
    <submittedName>
        <fullName evidence="1">Uncharacterized protein</fullName>
    </submittedName>
</protein>
<keyword evidence="2" id="KW-1185">Reference proteome</keyword>
<gene>
    <name evidence="1" type="ORF">IX38_21925</name>
</gene>
<reference evidence="1 2" key="1">
    <citation type="submission" date="2014-07" db="EMBL/GenBank/DDBJ databases">
        <title>Genome of Chryseobacterium luteum DSM 18605.</title>
        <authorList>
            <person name="Stropko S.J."/>
            <person name="Pipes S.E."/>
            <person name="Newman J.D."/>
        </authorList>
    </citation>
    <scope>NUCLEOTIDE SEQUENCE [LARGE SCALE GENOMIC DNA]</scope>
    <source>
        <strain evidence="1 2">DSM 18605</strain>
    </source>
</reference>
<evidence type="ECO:0000313" key="1">
    <source>
        <dbReference type="EMBL" id="KFE97020.1"/>
    </source>
</evidence>
<sequence length="64" mass="7463">MAEEEGLINYNLIMKLSELIQLSNEEQMEKYISTKPTKKQVHGISIQLKDTMEESLMEAREPHI</sequence>
<dbReference type="Proteomes" id="UP000028703">
    <property type="component" value="Unassembled WGS sequence"/>
</dbReference>
<name>A0A085YXV7_9FLAO</name>
<dbReference type="EMBL" id="JPRO01000033">
    <property type="protein sequence ID" value="KFE97020.1"/>
    <property type="molecule type" value="Genomic_DNA"/>
</dbReference>
<evidence type="ECO:0000313" key="2">
    <source>
        <dbReference type="Proteomes" id="UP000028703"/>
    </source>
</evidence>